<protein>
    <submittedName>
        <fullName evidence="1">Uncharacterized protein</fullName>
    </submittedName>
</protein>
<gene>
    <name evidence="1" type="ORF">SCHPADRAFT_118402</name>
</gene>
<organism evidence="1 2">
    <name type="scientific">Schizopora paradoxa</name>
    <dbReference type="NCBI Taxonomy" id="27342"/>
    <lineage>
        <taxon>Eukaryota</taxon>
        <taxon>Fungi</taxon>
        <taxon>Dikarya</taxon>
        <taxon>Basidiomycota</taxon>
        <taxon>Agaricomycotina</taxon>
        <taxon>Agaricomycetes</taxon>
        <taxon>Hymenochaetales</taxon>
        <taxon>Schizoporaceae</taxon>
        <taxon>Schizopora</taxon>
    </lineage>
</organism>
<keyword evidence="2" id="KW-1185">Reference proteome</keyword>
<dbReference type="EMBL" id="KQ085894">
    <property type="protein sequence ID" value="KLO18453.1"/>
    <property type="molecule type" value="Genomic_DNA"/>
</dbReference>
<sequence length="231" mass="26417">MELDLRTKPIGAWSKGKRTLLHVSTLRSSFGILPSHLHGPFSSISLSISILIRHRSLEREKLVHLRTMYLVDGWTFVQRMLMHLSRSSDHLSTYLSTSIDRSVFRRQAECPYSRKVARGVITSVLLLDTPSLFFFAGAQQLSVLHRMPRYSRETFTSFRRCDISCPVFRHLCHRLVSSRRLSSRDKNLGFATCVLGSFFSKKKNWSTSVTGGLFVGIKELLSCDLMGSRQF</sequence>
<reference evidence="1 2" key="1">
    <citation type="submission" date="2015-04" db="EMBL/GenBank/DDBJ databases">
        <title>Complete genome sequence of Schizopora paradoxa KUC8140, a cosmopolitan wood degrader in East Asia.</title>
        <authorList>
            <consortium name="DOE Joint Genome Institute"/>
            <person name="Min B."/>
            <person name="Park H."/>
            <person name="Jang Y."/>
            <person name="Kim J.-J."/>
            <person name="Kim K.H."/>
            <person name="Pangilinan J."/>
            <person name="Lipzen A."/>
            <person name="Riley R."/>
            <person name="Grigoriev I.V."/>
            <person name="Spatafora J.W."/>
            <person name="Choi I.-G."/>
        </authorList>
    </citation>
    <scope>NUCLEOTIDE SEQUENCE [LARGE SCALE GENOMIC DNA]</scope>
    <source>
        <strain evidence="1 2">KUC8140</strain>
    </source>
</reference>
<proteinExistence type="predicted"/>
<evidence type="ECO:0000313" key="1">
    <source>
        <dbReference type="EMBL" id="KLO18453.1"/>
    </source>
</evidence>
<dbReference type="InParanoid" id="A0A0H2S9U3"/>
<evidence type="ECO:0000313" key="2">
    <source>
        <dbReference type="Proteomes" id="UP000053477"/>
    </source>
</evidence>
<dbReference type="AlphaFoldDB" id="A0A0H2S9U3"/>
<name>A0A0H2S9U3_9AGAM</name>
<dbReference type="Proteomes" id="UP000053477">
    <property type="component" value="Unassembled WGS sequence"/>
</dbReference>
<accession>A0A0H2S9U3</accession>